<dbReference type="InterPro" id="IPR014030">
    <property type="entry name" value="Ketoacyl_synth_N"/>
</dbReference>
<dbReference type="SUPFAM" id="SSF53901">
    <property type="entry name" value="Thiolase-like"/>
    <property type="match status" value="2"/>
</dbReference>
<dbReference type="Pfam" id="PF00109">
    <property type="entry name" value="ketoacyl-synt"/>
    <property type="match status" value="1"/>
</dbReference>
<comment type="function">
    <text evidence="11">Involved in the type II fatty acid elongation cycle. Catalyzes the elongation of a wide range of acyl-ACP by the addition of two carbons from malonyl-ACP to an acyl acceptor. Can efficiently catalyze the conversion of palmitoleoyl-ACP (cis-hexadec-9-enoyl-ACP) to cis-vaccenoyl-ACP (cis-octadec-11-enoyl-ACP), an essential step in the thermal regulation of fatty acid composition.</text>
</comment>
<dbReference type="EC" id="2.3.1.179" evidence="3 11"/>
<organism evidence="14 15">
    <name type="scientific">Natronomicrosphaera hydrolytica</name>
    <dbReference type="NCBI Taxonomy" id="3242702"/>
    <lineage>
        <taxon>Bacteria</taxon>
        <taxon>Pseudomonadati</taxon>
        <taxon>Planctomycetota</taxon>
        <taxon>Phycisphaerae</taxon>
        <taxon>Phycisphaerales</taxon>
        <taxon>Phycisphaeraceae</taxon>
        <taxon>Natronomicrosphaera</taxon>
    </lineage>
</organism>
<sequence length="414" mass="44045">MHNNQRRRVVITGLGWVTSLGHDVKQVWADLLACKSGVHAIERFDASAYPVRFGGEVLNYQPRNIEKRDAKRLDRFAQFALDAAVDAVKDADLDFAKENSWRCGSIIGSGIGGIEEFEYGHRKLMEKGPDRLSPFMVPKLMCNAGSGNISIHFGIQGPNNAVASACASAAHAIGDAANAIRYNAADVMITGGSEAALTPLGLGCFVALKALSRRNDDPTHASRPFDKDRDGFILSEGAGVLILEEYEHAKARGANIYAEFLGYGQSADGSHITAPDEQGRGAAYAMQAALEDAGHDPADVDYINAHGTSTPLGDAAETRAVKRLFNDDAYKVAVSSTKSMTGHLLGASGGIEAIITAKAIELGCIPPTANLDNPSEECDLDYVPNEARQLDVKLAMSNSFGFGGHNVSLVLGKI</sequence>
<keyword evidence="5 11" id="KW-0444">Lipid biosynthesis</keyword>
<evidence type="ECO:0000313" key="15">
    <source>
        <dbReference type="Proteomes" id="UP001575105"/>
    </source>
</evidence>
<comment type="similarity">
    <text evidence="2 11 12">Belongs to the thiolase-like superfamily. Beta-ketoacyl-ACP synthases family.</text>
</comment>
<evidence type="ECO:0000256" key="6">
    <source>
        <dbReference type="ARBA" id="ARBA00022679"/>
    </source>
</evidence>
<evidence type="ECO:0000256" key="10">
    <source>
        <dbReference type="ARBA" id="ARBA00023315"/>
    </source>
</evidence>
<dbReference type="NCBIfam" id="NF005589">
    <property type="entry name" value="PRK07314.1"/>
    <property type="match status" value="1"/>
</dbReference>
<evidence type="ECO:0000256" key="12">
    <source>
        <dbReference type="RuleBase" id="RU003694"/>
    </source>
</evidence>
<dbReference type="Pfam" id="PF02801">
    <property type="entry name" value="Ketoacyl-synt_C"/>
    <property type="match status" value="1"/>
</dbReference>
<gene>
    <name evidence="14" type="primary">fabF</name>
    <name evidence="14" type="ORF">ACERK3_00675</name>
</gene>
<comment type="pathway">
    <text evidence="1 11">Lipid metabolism; fatty acid biosynthesis.</text>
</comment>
<evidence type="ECO:0000256" key="9">
    <source>
        <dbReference type="ARBA" id="ARBA00023160"/>
    </source>
</evidence>
<dbReference type="PROSITE" id="PS52004">
    <property type="entry name" value="KS3_2"/>
    <property type="match status" value="1"/>
</dbReference>
<dbReference type="SMART" id="SM00825">
    <property type="entry name" value="PKS_KS"/>
    <property type="match status" value="1"/>
</dbReference>
<evidence type="ECO:0000256" key="3">
    <source>
        <dbReference type="ARBA" id="ARBA00012356"/>
    </source>
</evidence>
<evidence type="ECO:0000256" key="2">
    <source>
        <dbReference type="ARBA" id="ARBA00008467"/>
    </source>
</evidence>
<dbReference type="NCBIfam" id="TIGR03150">
    <property type="entry name" value="fabF"/>
    <property type="match status" value="1"/>
</dbReference>
<dbReference type="InterPro" id="IPR014031">
    <property type="entry name" value="Ketoacyl_synth_C"/>
</dbReference>
<evidence type="ECO:0000256" key="5">
    <source>
        <dbReference type="ARBA" id="ARBA00022516"/>
    </source>
</evidence>
<evidence type="ECO:0000256" key="1">
    <source>
        <dbReference type="ARBA" id="ARBA00005194"/>
    </source>
</evidence>
<proteinExistence type="inferred from homology"/>
<comment type="caution">
    <text evidence="14">The sequence shown here is derived from an EMBL/GenBank/DDBJ whole genome shotgun (WGS) entry which is preliminary data.</text>
</comment>
<evidence type="ECO:0000313" key="14">
    <source>
        <dbReference type="EMBL" id="MFA9476794.1"/>
    </source>
</evidence>
<comment type="catalytic activity">
    <reaction evidence="11">
        <text>(9Z)-hexadecenoyl-[ACP] + malonyl-[ACP] + H(+) = 3-oxo-(11Z)-octadecenoyl-[ACP] + holo-[ACP] + CO2</text>
        <dbReference type="Rhea" id="RHEA:55040"/>
        <dbReference type="Rhea" id="RHEA-COMP:9623"/>
        <dbReference type="Rhea" id="RHEA-COMP:9685"/>
        <dbReference type="Rhea" id="RHEA-COMP:10800"/>
        <dbReference type="Rhea" id="RHEA-COMP:14074"/>
        <dbReference type="ChEBI" id="CHEBI:15378"/>
        <dbReference type="ChEBI" id="CHEBI:16526"/>
        <dbReference type="ChEBI" id="CHEBI:64479"/>
        <dbReference type="ChEBI" id="CHEBI:78449"/>
        <dbReference type="ChEBI" id="CHEBI:83989"/>
        <dbReference type="ChEBI" id="CHEBI:138538"/>
        <dbReference type="EC" id="2.3.1.179"/>
    </reaction>
</comment>
<accession>A0ABV4TZN7</accession>
<keyword evidence="10 11" id="KW-0012">Acyltransferase</keyword>
<dbReference type="EMBL" id="JBGUBD010000001">
    <property type="protein sequence ID" value="MFA9476794.1"/>
    <property type="molecule type" value="Genomic_DNA"/>
</dbReference>
<dbReference type="PROSITE" id="PS00606">
    <property type="entry name" value="KS3_1"/>
    <property type="match status" value="1"/>
</dbReference>
<comment type="catalytic activity">
    <reaction evidence="11">
        <text>a fatty acyl-[ACP] + malonyl-[ACP] + H(+) = a 3-oxoacyl-[ACP] + holo-[ACP] + CO2</text>
        <dbReference type="Rhea" id="RHEA:22836"/>
        <dbReference type="Rhea" id="RHEA-COMP:9623"/>
        <dbReference type="Rhea" id="RHEA-COMP:9685"/>
        <dbReference type="Rhea" id="RHEA-COMP:9916"/>
        <dbReference type="Rhea" id="RHEA-COMP:14125"/>
        <dbReference type="ChEBI" id="CHEBI:15378"/>
        <dbReference type="ChEBI" id="CHEBI:16526"/>
        <dbReference type="ChEBI" id="CHEBI:64479"/>
        <dbReference type="ChEBI" id="CHEBI:78449"/>
        <dbReference type="ChEBI" id="CHEBI:78776"/>
        <dbReference type="ChEBI" id="CHEBI:138651"/>
    </reaction>
</comment>
<evidence type="ECO:0000256" key="11">
    <source>
        <dbReference type="PIRNR" id="PIRNR000447"/>
    </source>
</evidence>
<dbReference type="InterPro" id="IPR018201">
    <property type="entry name" value="Ketoacyl_synth_AS"/>
</dbReference>
<dbReference type="Proteomes" id="UP001575105">
    <property type="component" value="Unassembled WGS sequence"/>
</dbReference>
<evidence type="ECO:0000259" key="13">
    <source>
        <dbReference type="PROSITE" id="PS52004"/>
    </source>
</evidence>
<dbReference type="PIRSF" id="PIRSF000447">
    <property type="entry name" value="KAS_II"/>
    <property type="match status" value="1"/>
</dbReference>
<dbReference type="RefSeq" id="WP_425343720.1">
    <property type="nucleotide sequence ID" value="NZ_JBGUBD010000001.1"/>
</dbReference>
<dbReference type="CDD" id="cd00834">
    <property type="entry name" value="KAS_I_II"/>
    <property type="match status" value="1"/>
</dbReference>
<dbReference type="InterPro" id="IPR016039">
    <property type="entry name" value="Thiolase-like"/>
</dbReference>
<protein>
    <recommendedName>
        <fullName evidence="4 11">3-oxoacyl-[acyl-carrier-protein] synthase 2</fullName>
        <ecNumber evidence="3 11">2.3.1.179</ecNumber>
    </recommendedName>
</protein>
<keyword evidence="6 11" id="KW-0808">Transferase</keyword>
<evidence type="ECO:0000256" key="4">
    <source>
        <dbReference type="ARBA" id="ARBA00014657"/>
    </source>
</evidence>
<dbReference type="InterPro" id="IPR020841">
    <property type="entry name" value="PKS_Beta-ketoAc_synthase_dom"/>
</dbReference>
<dbReference type="InterPro" id="IPR000794">
    <property type="entry name" value="Beta-ketoacyl_synthase"/>
</dbReference>
<keyword evidence="15" id="KW-1185">Reference proteome</keyword>
<keyword evidence="9 11" id="KW-0275">Fatty acid biosynthesis</keyword>
<dbReference type="InterPro" id="IPR017568">
    <property type="entry name" value="3-oxoacyl-ACP_synth-2"/>
</dbReference>
<evidence type="ECO:0000256" key="7">
    <source>
        <dbReference type="ARBA" id="ARBA00022832"/>
    </source>
</evidence>
<evidence type="ECO:0000256" key="8">
    <source>
        <dbReference type="ARBA" id="ARBA00023098"/>
    </source>
</evidence>
<keyword evidence="7" id="KW-0276">Fatty acid metabolism</keyword>
<dbReference type="GO" id="GO:0004315">
    <property type="term" value="F:3-oxoacyl-[acyl-carrier-protein] synthase activity"/>
    <property type="evidence" value="ECO:0007669"/>
    <property type="project" value="UniProtKB-EC"/>
</dbReference>
<dbReference type="PANTHER" id="PTHR11712:SF336">
    <property type="entry name" value="3-OXOACYL-[ACYL-CARRIER-PROTEIN] SYNTHASE, MITOCHONDRIAL"/>
    <property type="match status" value="1"/>
</dbReference>
<name>A0ABV4TZN7_9BACT</name>
<dbReference type="Gene3D" id="3.40.47.10">
    <property type="match status" value="1"/>
</dbReference>
<reference evidence="14 15" key="1">
    <citation type="submission" date="2024-08" db="EMBL/GenBank/DDBJ databases">
        <title>Whole-genome sequencing of halo(alkali)philic microorganisms from hypersaline lakes.</title>
        <authorList>
            <person name="Sorokin D.Y."/>
            <person name="Merkel A.Y."/>
            <person name="Messina E."/>
            <person name="Yakimov M."/>
        </authorList>
    </citation>
    <scope>NUCLEOTIDE SEQUENCE [LARGE SCALE GENOMIC DNA]</scope>
    <source>
        <strain evidence="14 15">AB-hyl4</strain>
    </source>
</reference>
<feature type="domain" description="Ketosynthase family 3 (KS3)" evidence="13">
    <location>
        <begin position="6"/>
        <end position="413"/>
    </location>
</feature>
<dbReference type="PANTHER" id="PTHR11712">
    <property type="entry name" value="POLYKETIDE SYNTHASE-RELATED"/>
    <property type="match status" value="1"/>
</dbReference>
<keyword evidence="8" id="KW-0443">Lipid metabolism</keyword>